<feature type="region of interest" description="Disordered" evidence="1">
    <location>
        <begin position="264"/>
        <end position="283"/>
    </location>
</feature>
<evidence type="ECO:0000256" key="1">
    <source>
        <dbReference type="SAM" id="MobiDB-lite"/>
    </source>
</evidence>
<accession>A0A7S4P5E6</accession>
<organism evidence="2">
    <name type="scientific">Guillardia theta</name>
    <name type="common">Cryptophyte</name>
    <name type="synonym">Cryptomonas phi</name>
    <dbReference type="NCBI Taxonomy" id="55529"/>
    <lineage>
        <taxon>Eukaryota</taxon>
        <taxon>Cryptophyceae</taxon>
        <taxon>Pyrenomonadales</taxon>
        <taxon>Geminigeraceae</taxon>
        <taxon>Guillardia</taxon>
    </lineage>
</organism>
<sequence length="592" mass="65536">MEDSQDVCENFTLIVDDGGEGEYQIDVSIPSCLSKEEKERVMLEIFESEQLPEWRRHSFLVIASKLLNRSGRESKAGHELGAERAEINQAAAAAAAAGQGEEEQKDGLLLSPEDVPALVDKMTSVYGMSFVNSSYQCRISIAKEEIQVSPIERFSMLMREASTSKPVLDLMRVFWEDGMALASRRMEIMEGCEKEYEREHQSIVLRGAFMHEDEVNKQLEALKTRYREKKKLAGKEYRKSLSKMQEVQRNDFSSYMNVIQRESVEETKGGMKKEATNPASPNEGEILTAHEDPMDAWNEVFGGGEKGAGREEEETSKGLWSMYGRLASTKASRPRGAIDLVSWVGTNQLRKKVRIQVRQGRILEYCTGPPSGGKRRTEAVMRGIAGDNLLGLVIPIAHPSSSATRPFTAASFVEGCCSSAELLAPDLPAQLESIRSRRKETTFLDVGQWCSTWHTNLVAAHVAFHLVVESVPHPVNPDSRVSAGLRSVVQAAARHSVTGLAVPLLLTETSAEASPAFAEGLSGSAEMEGNLSRNEKLMIRSTAVMRCLWEEIRASSNIKALHIVVPPDDDKMMDIAETAVRSVCRVDVNKTR</sequence>
<dbReference type="GO" id="GO:0005737">
    <property type="term" value="C:cytoplasm"/>
    <property type="evidence" value="ECO:0007669"/>
    <property type="project" value="TreeGrafter"/>
</dbReference>
<dbReference type="Pfam" id="PF10154">
    <property type="entry name" value="Fy-3"/>
    <property type="match status" value="1"/>
</dbReference>
<reference evidence="2" key="1">
    <citation type="submission" date="2021-01" db="EMBL/GenBank/DDBJ databases">
        <authorList>
            <person name="Corre E."/>
            <person name="Pelletier E."/>
            <person name="Niang G."/>
            <person name="Scheremetjew M."/>
            <person name="Finn R."/>
            <person name="Kale V."/>
            <person name="Holt S."/>
            <person name="Cochrane G."/>
            <person name="Meng A."/>
            <person name="Brown T."/>
            <person name="Cohen L."/>
        </authorList>
    </citation>
    <scope>NUCLEOTIDE SEQUENCE</scope>
    <source>
        <strain evidence="2">CCMP 2712</strain>
    </source>
</reference>
<dbReference type="AlphaFoldDB" id="A0A7S4P5E6"/>
<evidence type="ECO:0000313" key="2">
    <source>
        <dbReference type="EMBL" id="CAE2323959.1"/>
    </source>
</evidence>
<dbReference type="EMBL" id="HBKN01037103">
    <property type="protein sequence ID" value="CAE2323959.1"/>
    <property type="molecule type" value="Transcribed_RNA"/>
</dbReference>
<dbReference type="InterPro" id="IPR019311">
    <property type="entry name" value="Fy-3"/>
</dbReference>
<dbReference type="PANTHER" id="PTHR16525">
    <property type="entry name" value="PROTEIN C12ORF4"/>
    <property type="match status" value="1"/>
</dbReference>
<dbReference type="PANTHER" id="PTHR16525:SF0">
    <property type="entry name" value="PROTEIN C12ORF4"/>
    <property type="match status" value="1"/>
</dbReference>
<gene>
    <name evidence="2" type="ORF">GTHE00462_LOCUS29081</name>
</gene>
<feature type="compositionally biased region" description="Basic and acidic residues" evidence="1">
    <location>
        <begin position="264"/>
        <end position="275"/>
    </location>
</feature>
<proteinExistence type="predicted"/>
<name>A0A7S4P5E6_GUITH</name>
<protein>
    <submittedName>
        <fullName evidence="2">Uncharacterized protein</fullName>
    </submittedName>
</protein>